<dbReference type="Pfam" id="PF00133">
    <property type="entry name" value="tRNA-synt_1"/>
    <property type="match status" value="2"/>
</dbReference>
<reference evidence="15 16" key="1">
    <citation type="journal article" date="2016" name="Nat. Commun.">
        <title>Thousands of microbial genomes shed light on interconnected biogeochemical processes in an aquifer system.</title>
        <authorList>
            <person name="Anantharaman K."/>
            <person name="Brown C.T."/>
            <person name="Hug L.A."/>
            <person name="Sharon I."/>
            <person name="Castelle C.J."/>
            <person name="Probst A.J."/>
            <person name="Thomas B.C."/>
            <person name="Singh A."/>
            <person name="Wilkins M.J."/>
            <person name="Karaoz U."/>
            <person name="Brodie E.L."/>
            <person name="Williams K.H."/>
            <person name="Hubbard S.S."/>
            <person name="Banfield J.F."/>
        </authorList>
    </citation>
    <scope>NUCLEOTIDE SEQUENCE [LARGE SCALE GENOMIC DNA]</scope>
</reference>
<dbReference type="InterPro" id="IPR014729">
    <property type="entry name" value="Rossmann-like_a/b/a_fold"/>
</dbReference>
<dbReference type="Gene3D" id="3.90.740.10">
    <property type="entry name" value="Valyl/Leucyl/Isoleucyl-tRNA synthetase, editing domain"/>
    <property type="match status" value="1"/>
</dbReference>
<dbReference type="GO" id="GO:0008270">
    <property type="term" value="F:zinc ion binding"/>
    <property type="evidence" value="ECO:0007669"/>
    <property type="project" value="UniProtKB-UniRule"/>
</dbReference>
<evidence type="ECO:0000259" key="13">
    <source>
        <dbReference type="Pfam" id="PF00133"/>
    </source>
</evidence>
<dbReference type="GO" id="GO:0006428">
    <property type="term" value="P:isoleucyl-tRNA aminoacylation"/>
    <property type="evidence" value="ECO:0007669"/>
    <property type="project" value="UniProtKB-UniRule"/>
</dbReference>
<comment type="similarity">
    <text evidence="1 10">Belongs to the class-I aminoacyl-tRNA synthetase family. IleS type 2 subfamily.</text>
</comment>
<comment type="function">
    <text evidence="8 10">Catalyzes the attachment of isoleucine to tRNA(Ile). As IleRS can inadvertently accommodate and process structurally similar amino acids such as valine, to avoid such errors it has two additional distinct tRNA(Ile)-dependent editing activities. One activity is designated as 'pretransfer' editing and involves the hydrolysis of activated Val-AMP. The other activity is designated 'posttransfer' editing and involves deacylation of mischarged Val-tRNA(Ile).</text>
</comment>
<evidence type="ECO:0000259" key="14">
    <source>
        <dbReference type="Pfam" id="PF08264"/>
    </source>
</evidence>
<evidence type="ECO:0000256" key="12">
    <source>
        <dbReference type="SAM" id="Coils"/>
    </source>
</evidence>
<organism evidence="15 16">
    <name type="scientific">Candidatus Zambryskibacteria bacterium RIFCSPLOWO2_01_FULL_43_17</name>
    <dbReference type="NCBI Taxonomy" id="1802760"/>
    <lineage>
        <taxon>Bacteria</taxon>
        <taxon>Candidatus Zambryskiibacteriota</taxon>
    </lineage>
</organism>
<dbReference type="InterPro" id="IPR009080">
    <property type="entry name" value="tRNAsynth_Ia_anticodon-bd"/>
</dbReference>
<evidence type="ECO:0000313" key="16">
    <source>
        <dbReference type="Proteomes" id="UP000179283"/>
    </source>
</evidence>
<dbReference type="PROSITE" id="PS00178">
    <property type="entry name" value="AA_TRNA_LIGASE_I"/>
    <property type="match status" value="1"/>
</dbReference>
<keyword evidence="10" id="KW-0479">Metal-binding</keyword>
<feature type="binding site" evidence="10">
    <location>
        <position position="813"/>
    </location>
    <ligand>
        <name>ATP</name>
        <dbReference type="ChEBI" id="CHEBI:30616"/>
    </ligand>
</feature>
<comment type="domain">
    <text evidence="10">IleRS has two distinct active sites: one for aminoacylation and one for editing. The misactivated valine is translocated from the active site to the editing site, which sterically excludes the correctly activated isoleucine. The single editing site contains two valyl binding pockets, one specific for each substrate (Val-AMP or Val-tRNA(Ile)).</text>
</comment>
<dbReference type="SMART" id="SM00855">
    <property type="entry name" value="PGAM"/>
    <property type="match status" value="1"/>
</dbReference>
<name>A0A1G2U4X3_9BACT</name>
<feature type="domain" description="Aminoacyl-tRNA synthetase class Ia" evidence="13">
    <location>
        <begin position="724"/>
        <end position="847"/>
    </location>
</feature>
<accession>A0A1G2U4X3</accession>
<dbReference type="InterPro" id="IPR009008">
    <property type="entry name" value="Val/Leu/Ile-tRNA-synth_edit"/>
</dbReference>
<evidence type="ECO:0000256" key="1">
    <source>
        <dbReference type="ARBA" id="ARBA00007078"/>
    </source>
</evidence>
<dbReference type="InterPro" id="IPR013155">
    <property type="entry name" value="M/V/L/I-tRNA-synth_anticd-bd"/>
</dbReference>
<comment type="caution">
    <text evidence="15">The sequence shown here is derived from an EMBL/GenBank/DDBJ whole genome shotgun (WGS) entry which is preliminary data.</text>
</comment>
<evidence type="ECO:0000256" key="11">
    <source>
        <dbReference type="PIRSR" id="PIRSR613078-2"/>
    </source>
</evidence>
<feature type="coiled-coil region" evidence="12">
    <location>
        <begin position="1035"/>
        <end position="1062"/>
    </location>
</feature>
<keyword evidence="2 10" id="KW-0963">Cytoplasm</keyword>
<feature type="short sequence motif" description="'HIGH' region" evidence="10">
    <location>
        <begin position="56"/>
        <end position="66"/>
    </location>
</feature>
<dbReference type="Pfam" id="PF08264">
    <property type="entry name" value="Anticodon_1"/>
    <property type="match status" value="1"/>
</dbReference>
<dbReference type="SUPFAM" id="SSF50677">
    <property type="entry name" value="ValRS/IleRS/LeuRS editing domain"/>
    <property type="match status" value="1"/>
</dbReference>
<dbReference type="InterPro" id="IPR002300">
    <property type="entry name" value="aa-tRNA-synth_Ia"/>
</dbReference>
<evidence type="ECO:0000256" key="8">
    <source>
        <dbReference type="ARBA" id="ARBA00025217"/>
    </source>
</evidence>
<evidence type="ECO:0000256" key="7">
    <source>
        <dbReference type="ARBA" id="ARBA00023146"/>
    </source>
</evidence>
<evidence type="ECO:0000256" key="5">
    <source>
        <dbReference type="ARBA" id="ARBA00022840"/>
    </source>
</evidence>
<dbReference type="AlphaFoldDB" id="A0A1G2U4X3"/>
<dbReference type="GO" id="GO:0000049">
    <property type="term" value="F:tRNA binding"/>
    <property type="evidence" value="ECO:0007669"/>
    <property type="project" value="InterPro"/>
</dbReference>
<dbReference type="GO" id="GO:0005524">
    <property type="term" value="F:ATP binding"/>
    <property type="evidence" value="ECO:0007669"/>
    <property type="project" value="UniProtKB-UniRule"/>
</dbReference>
<keyword evidence="4 10" id="KW-0547">Nucleotide-binding</keyword>
<dbReference type="Gene3D" id="1.10.730.10">
    <property type="entry name" value="Isoleucyl-tRNA Synthetase, Domain 1"/>
    <property type="match status" value="1"/>
</dbReference>
<gene>
    <name evidence="10" type="primary">ileS</name>
    <name evidence="15" type="ORF">A2920_01190</name>
</gene>
<keyword evidence="12" id="KW-0175">Coiled coil</keyword>
<sequence length="1159" mass="132985">MAKDKDKTVSTLGSQKSQVAFDEEKIISLWKEIKAFERSVSKHAPKGNYVFYDGPPFATGLPHYGHILGSAVKDTVARYQTMRGFRVERKWGWDCHGLPIENIVEKDLKVSGKKEIEALGVDVFNEYAKSKVLDYVSHWKDTVERIGRWIDFDGSYKTMDNSYIESVWWALNEINKKGLVYEGTRVLPYCPRCETPIANSEIAMDNSYKDITDISVYVKLELEDAPNTFLLAWTTTPWTLPGNTAAAVNEEIEYVELRIKDKELGEESIIIAKERVGVVKEGYEIVRGFKGKELVGKKYRPIFDYFARDEKLANRENGWKVYSAPYVTTESGTGIVHLAPAYGAEDMELAEKYDIPFVRHVGSDGKFTKEVTDFAGERAKPKEDHQSGDVLVIKDLAHRGLLFAKEKIVHSYPHCHRCETPLYYFALPAWFIDIQSVKKKMLKLGEDINWIPEHLKHGRFGKSMEAAPDWNISRNRFWASPLPIWKCEKCGKTRWVASVEDLKSQFINNGNTFIFVRHGESEHNVLNIATSDPKAPYRLTGKGKDEILKVIREIKDKDIDVIYSSPFLRTKETSTLIAEKLLISENIIEDKRLGDFDFGDFDGKPFAEFLEYEANNMDTYDTPIRGGESYLDAKKRFGDFLYEINKNHKDKTILVVTHGIGLEVAPALVEGADMRRSKEIIDTIEVSTGSIYKFDFTPIPHNKNFELDLHRPYIDEITLSCECGGVAKRIPEVLDCWFESGSMPFAQKHYPFENKEWFKENFPAQFIAEYIAQTRTWFYYLHTVSSILFGKAPFENVVTTGTVLDEDGEKMSKSKGNFPDPAILFDKYGVDALRFYMLSSPLMKSEDLNFSEKGVDEVYKKNILRMKNVISFYEIYKGDHKEAKSEHVLDRWIIARLNETIKEVTDAMEAYKLDQAHGPISRFVDDLSTWYLRRSRDRMKEDSETQSEALSTMHFVLKHFALVSAPFSPFLSEEIYQKFKEDNDPESVHLAEWPETKKTTSTEESLIVSMALLRSVASLALEARAKAGVKVRQPLRELRIKNKELDKKVELLEILRDEVNVKNIVIDEIIDTEIVLDIEINEELKMEGDLREIMRAVQEARKAKGLMPKDLARAKIYANEELQRVARGFVAEIKKSCNLSDVEITDLESPSDEFLVVLE</sequence>
<keyword evidence="7 10" id="KW-0030">Aminoacyl-tRNA synthetase</keyword>
<keyword evidence="5 10" id="KW-0067">ATP-binding</keyword>
<comment type="subcellular location">
    <subcellularLocation>
        <location evidence="10">Cytoplasm</location>
    </subcellularLocation>
</comment>
<evidence type="ECO:0000256" key="9">
    <source>
        <dbReference type="ARBA" id="ARBA00048359"/>
    </source>
</evidence>
<evidence type="ECO:0000256" key="6">
    <source>
        <dbReference type="ARBA" id="ARBA00022917"/>
    </source>
</evidence>
<keyword evidence="3 10" id="KW-0436">Ligase</keyword>
<proteinExistence type="inferred from homology"/>
<dbReference type="Proteomes" id="UP000179283">
    <property type="component" value="Unassembled WGS sequence"/>
</dbReference>
<feature type="binding site" evidence="11">
    <location>
        <position position="569"/>
    </location>
    <ligand>
        <name>substrate</name>
    </ligand>
</feature>
<dbReference type="Gene3D" id="3.40.50.620">
    <property type="entry name" value="HUPs"/>
    <property type="match status" value="3"/>
</dbReference>
<dbReference type="SUPFAM" id="SSF53254">
    <property type="entry name" value="Phosphoglycerate mutase-like"/>
    <property type="match status" value="1"/>
</dbReference>
<dbReference type="EMBL" id="MHWD01000008">
    <property type="protein sequence ID" value="OHB04543.1"/>
    <property type="molecule type" value="Genomic_DNA"/>
</dbReference>
<dbReference type="Pfam" id="PF19302">
    <property type="entry name" value="DUF5915"/>
    <property type="match status" value="1"/>
</dbReference>
<evidence type="ECO:0000256" key="3">
    <source>
        <dbReference type="ARBA" id="ARBA00022598"/>
    </source>
</evidence>
<keyword evidence="6 10" id="KW-0648">Protein biosynthesis</keyword>
<dbReference type="Pfam" id="PF00300">
    <property type="entry name" value="His_Phos_1"/>
    <property type="match status" value="1"/>
</dbReference>
<dbReference type="InterPro" id="IPR013078">
    <property type="entry name" value="His_Pase_superF_clade-1"/>
</dbReference>
<dbReference type="InterPro" id="IPR002301">
    <property type="entry name" value="Ile-tRNA-ligase"/>
</dbReference>
<evidence type="ECO:0000256" key="4">
    <source>
        <dbReference type="ARBA" id="ARBA00022741"/>
    </source>
</evidence>
<evidence type="ECO:0000313" key="15">
    <source>
        <dbReference type="EMBL" id="OHB04543.1"/>
    </source>
</evidence>
<dbReference type="EC" id="6.1.1.5" evidence="10"/>
<dbReference type="SUPFAM" id="SSF52374">
    <property type="entry name" value="Nucleotidylyl transferase"/>
    <property type="match status" value="1"/>
</dbReference>
<comment type="subunit">
    <text evidence="10">Monomer.</text>
</comment>
<dbReference type="SUPFAM" id="SSF47323">
    <property type="entry name" value="Anticodon-binding domain of a subclass of class I aminoacyl-tRNA synthetases"/>
    <property type="match status" value="2"/>
</dbReference>
<dbReference type="InterPro" id="IPR023586">
    <property type="entry name" value="Ile-tRNA-ligase_type2"/>
</dbReference>
<dbReference type="CDD" id="cd07067">
    <property type="entry name" value="HP_PGM_like"/>
    <property type="match status" value="1"/>
</dbReference>
<keyword evidence="10" id="KW-0862">Zinc</keyword>
<dbReference type="PANTHER" id="PTHR42780:SF1">
    <property type="entry name" value="ISOLEUCINE--TRNA LIGASE, CYTOPLASMIC"/>
    <property type="match status" value="1"/>
</dbReference>
<comment type="catalytic activity">
    <reaction evidence="9 10">
        <text>tRNA(Ile) + L-isoleucine + ATP = L-isoleucyl-tRNA(Ile) + AMP + diphosphate</text>
        <dbReference type="Rhea" id="RHEA:11060"/>
        <dbReference type="Rhea" id="RHEA-COMP:9666"/>
        <dbReference type="Rhea" id="RHEA-COMP:9695"/>
        <dbReference type="ChEBI" id="CHEBI:30616"/>
        <dbReference type="ChEBI" id="CHEBI:33019"/>
        <dbReference type="ChEBI" id="CHEBI:58045"/>
        <dbReference type="ChEBI" id="CHEBI:78442"/>
        <dbReference type="ChEBI" id="CHEBI:78528"/>
        <dbReference type="ChEBI" id="CHEBI:456215"/>
        <dbReference type="EC" id="6.1.1.5"/>
    </reaction>
</comment>
<dbReference type="GO" id="GO:0004822">
    <property type="term" value="F:isoleucine-tRNA ligase activity"/>
    <property type="evidence" value="ECO:0007669"/>
    <property type="project" value="UniProtKB-UniRule"/>
</dbReference>
<comment type="cofactor">
    <cofactor evidence="10">
        <name>Zn(2+)</name>
        <dbReference type="ChEBI" id="CHEBI:29105"/>
    </cofactor>
</comment>
<evidence type="ECO:0000256" key="2">
    <source>
        <dbReference type="ARBA" id="ARBA00022490"/>
    </source>
</evidence>
<feature type="domain" description="Aminoacyl-tRNA synthetase class Ia" evidence="13">
    <location>
        <begin position="26"/>
        <end position="504"/>
    </location>
</feature>
<dbReference type="HAMAP" id="MF_02003">
    <property type="entry name" value="Ile_tRNA_synth_type2"/>
    <property type="match status" value="1"/>
</dbReference>
<dbReference type="InterPro" id="IPR033709">
    <property type="entry name" value="Anticodon_Ile_ABEc"/>
</dbReference>
<dbReference type="GO" id="GO:0005737">
    <property type="term" value="C:cytoplasm"/>
    <property type="evidence" value="ECO:0007669"/>
    <property type="project" value="UniProtKB-SubCell"/>
</dbReference>
<dbReference type="CDD" id="cd07961">
    <property type="entry name" value="Anticodon_Ia_Ile_ABEc"/>
    <property type="match status" value="1"/>
</dbReference>
<dbReference type="InterPro" id="IPR029033">
    <property type="entry name" value="His_PPase_superfam"/>
</dbReference>
<dbReference type="PRINTS" id="PR00984">
    <property type="entry name" value="TRNASYNTHILE"/>
</dbReference>
<dbReference type="PANTHER" id="PTHR42780">
    <property type="entry name" value="SOLEUCYL-TRNA SYNTHETASE"/>
    <property type="match status" value="1"/>
</dbReference>
<feature type="domain" description="Methionyl/Valyl/Leucyl/Isoleucyl-tRNA synthetase anticodon-binding" evidence="14">
    <location>
        <begin position="890"/>
        <end position="1036"/>
    </location>
</feature>
<feature type="short sequence motif" description="'KMSKS' region" evidence="10">
    <location>
        <begin position="810"/>
        <end position="814"/>
    </location>
</feature>
<dbReference type="InterPro" id="IPR001412">
    <property type="entry name" value="aa-tRNA-synth_I_CS"/>
</dbReference>
<dbReference type="GO" id="GO:0002161">
    <property type="term" value="F:aminoacyl-tRNA deacylase activity"/>
    <property type="evidence" value="ECO:0007669"/>
    <property type="project" value="InterPro"/>
</dbReference>
<protein>
    <recommendedName>
        <fullName evidence="10">Isoleucine--tRNA ligase</fullName>
        <ecNumber evidence="10">6.1.1.5</ecNumber>
    </recommendedName>
    <alternativeName>
        <fullName evidence="10">Isoleucyl-tRNA synthetase</fullName>
        <shortName evidence="10">IleRS</shortName>
    </alternativeName>
</protein>
<evidence type="ECO:0000256" key="10">
    <source>
        <dbReference type="HAMAP-Rule" id="MF_02003"/>
    </source>
</evidence>
<feature type="binding site" evidence="11">
    <location>
        <begin position="517"/>
        <end position="524"/>
    </location>
    <ligand>
        <name>substrate</name>
    </ligand>
</feature>